<dbReference type="PRINTS" id="PR00359">
    <property type="entry name" value="BP450"/>
</dbReference>
<organism evidence="7 8">
    <name type="scientific">Streptomyces buecherae</name>
    <dbReference type="NCBI Taxonomy" id="2763006"/>
    <lineage>
        <taxon>Bacteria</taxon>
        <taxon>Bacillati</taxon>
        <taxon>Actinomycetota</taxon>
        <taxon>Actinomycetes</taxon>
        <taxon>Kitasatosporales</taxon>
        <taxon>Streptomycetaceae</taxon>
        <taxon>Streptomyces</taxon>
    </lineage>
</organism>
<sequence>MSRRDDLRSLCTDARIGRSHPDPGAADRLWDAALFTPQANHTTEREDHRRWRRAVVPRFGAPRMEEPRRQAQELLTQLLDTVTAAGPPTDLHARLAEPFSARLNFDVLGIPREDHARMRSWSDDMRAGNDRRRAHAAHAAITAHLDHLLERKREQPADDALSDLVTARDSDGPLTRDQALEGACHLFFGGYETLAARVSYGVLALLTHPDQYRALAQQSAPARGAVEEILRYAVPGGSWIPRYALADINYHGTHIRAGDLVVFHIQSANRDENAFPGAHLFDITRTPNPHVAFGHGTFHCIGASLARLALSTLVETLPTRLPQLRLADDPATLPTDDNKITGGLLGLPVTW</sequence>
<evidence type="ECO:0000256" key="2">
    <source>
        <dbReference type="ARBA" id="ARBA00022617"/>
    </source>
</evidence>
<evidence type="ECO:0000256" key="1">
    <source>
        <dbReference type="ARBA" id="ARBA00010617"/>
    </source>
</evidence>
<dbReference type="FunFam" id="1.10.630.10:FF:000018">
    <property type="entry name" value="Cytochrome P450 monooxygenase"/>
    <property type="match status" value="1"/>
</dbReference>
<name>A0A7H8NGJ5_9ACTN</name>
<evidence type="ECO:0000313" key="7">
    <source>
        <dbReference type="EMBL" id="QKW53634.1"/>
    </source>
</evidence>
<dbReference type="GO" id="GO:0004497">
    <property type="term" value="F:monooxygenase activity"/>
    <property type="evidence" value="ECO:0007669"/>
    <property type="project" value="UniProtKB-KW"/>
</dbReference>
<evidence type="ECO:0000256" key="5">
    <source>
        <dbReference type="ARBA" id="ARBA00023004"/>
    </source>
</evidence>
<dbReference type="InterPro" id="IPR002397">
    <property type="entry name" value="Cyt_P450_B"/>
</dbReference>
<dbReference type="InterPro" id="IPR036396">
    <property type="entry name" value="Cyt_P450_sf"/>
</dbReference>
<keyword evidence="6" id="KW-0503">Monooxygenase</keyword>
<keyword evidence="5" id="KW-0408">Iron</keyword>
<dbReference type="PANTHER" id="PTHR46696:SF6">
    <property type="entry name" value="P450, PUTATIVE (EUROFUNG)-RELATED"/>
    <property type="match status" value="1"/>
</dbReference>
<keyword evidence="8" id="KW-1185">Reference proteome</keyword>
<keyword evidence="4" id="KW-0560">Oxidoreductase</keyword>
<dbReference type="GO" id="GO:0005506">
    <property type="term" value="F:iron ion binding"/>
    <property type="evidence" value="ECO:0007669"/>
    <property type="project" value="InterPro"/>
</dbReference>
<dbReference type="Pfam" id="PF00067">
    <property type="entry name" value="p450"/>
    <property type="match status" value="1"/>
</dbReference>
<dbReference type="GO" id="GO:0020037">
    <property type="term" value="F:heme binding"/>
    <property type="evidence" value="ECO:0007669"/>
    <property type="project" value="InterPro"/>
</dbReference>
<dbReference type="Proteomes" id="UP000509303">
    <property type="component" value="Chromosome"/>
</dbReference>
<evidence type="ECO:0000256" key="6">
    <source>
        <dbReference type="ARBA" id="ARBA00023033"/>
    </source>
</evidence>
<dbReference type="EMBL" id="CP054929">
    <property type="protein sequence ID" value="QKW53634.1"/>
    <property type="molecule type" value="Genomic_DNA"/>
</dbReference>
<evidence type="ECO:0000256" key="3">
    <source>
        <dbReference type="ARBA" id="ARBA00022723"/>
    </source>
</evidence>
<dbReference type="PRINTS" id="PR00385">
    <property type="entry name" value="P450"/>
</dbReference>
<comment type="similarity">
    <text evidence="1">Belongs to the cytochrome P450 family.</text>
</comment>
<dbReference type="GO" id="GO:0016705">
    <property type="term" value="F:oxidoreductase activity, acting on paired donors, with incorporation or reduction of molecular oxygen"/>
    <property type="evidence" value="ECO:0007669"/>
    <property type="project" value="InterPro"/>
</dbReference>
<evidence type="ECO:0000256" key="4">
    <source>
        <dbReference type="ARBA" id="ARBA00023002"/>
    </source>
</evidence>
<protein>
    <submittedName>
        <fullName evidence="7">Cytochrome P450</fullName>
    </submittedName>
</protein>
<dbReference type="InterPro" id="IPR001128">
    <property type="entry name" value="Cyt_P450"/>
</dbReference>
<dbReference type="PANTHER" id="PTHR46696">
    <property type="entry name" value="P450, PUTATIVE (EUROFUNG)-RELATED"/>
    <property type="match status" value="1"/>
</dbReference>
<gene>
    <name evidence="7" type="ORF">HUT08_33395</name>
</gene>
<keyword evidence="2" id="KW-0349">Heme</keyword>
<accession>A0A7H8NGJ5</accession>
<keyword evidence="3" id="KW-0479">Metal-binding</keyword>
<dbReference type="SUPFAM" id="SSF48264">
    <property type="entry name" value="Cytochrome P450"/>
    <property type="match status" value="1"/>
</dbReference>
<reference evidence="7 8" key="1">
    <citation type="submission" date="2020-06" db="EMBL/GenBank/DDBJ databases">
        <title>Genome mining for natural products.</title>
        <authorList>
            <person name="Zhang B."/>
            <person name="Shi J."/>
            <person name="Ge H."/>
        </authorList>
    </citation>
    <scope>NUCLEOTIDE SEQUENCE [LARGE SCALE GENOMIC DNA]</scope>
    <source>
        <strain evidence="7 8">NA00687</strain>
    </source>
</reference>
<dbReference type="Gene3D" id="1.10.630.10">
    <property type="entry name" value="Cytochrome P450"/>
    <property type="match status" value="1"/>
</dbReference>
<dbReference type="AlphaFoldDB" id="A0A7H8NGJ5"/>
<dbReference type="RefSeq" id="WP_176165339.1">
    <property type="nucleotide sequence ID" value="NZ_CP054929.1"/>
</dbReference>
<evidence type="ECO:0000313" key="8">
    <source>
        <dbReference type="Proteomes" id="UP000509303"/>
    </source>
</evidence>
<proteinExistence type="inferred from homology"/>